<organism evidence="3 4">
    <name type="scientific">Microbulbifer echini</name>
    <dbReference type="NCBI Taxonomy" id="1529067"/>
    <lineage>
        <taxon>Bacteria</taxon>
        <taxon>Pseudomonadati</taxon>
        <taxon>Pseudomonadota</taxon>
        <taxon>Gammaproteobacteria</taxon>
        <taxon>Cellvibrionales</taxon>
        <taxon>Microbulbiferaceae</taxon>
        <taxon>Microbulbifer</taxon>
    </lineage>
</organism>
<protein>
    <recommendedName>
        <fullName evidence="2">Transcriptional regulator SutA RNAP-binding domain-containing protein</fullName>
    </recommendedName>
</protein>
<dbReference type="EMBL" id="JBGMEL010000002">
    <property type="protein sequence ID" value="MFA0789546.1"/>
    <property type="molecule type" value="Genomic_DNA"/>
</dbReference>
<evidence type="ECO:0000313" key="4">
    <source>
        <dbReference type="Proteomes" id="UP001569414"/>
    </source>
</evidence>
<keyword evidence="4" id="KW-1185">Reference proteome</keyword>
<sequence length="74" mass="8284">MKDGYEDQGKNARSKDSEEFAEERSITSRERARSQLSTEVEEFLASGGAINEVDPEITADPPRKPQPKYGSRPI</sequence>
<dbReference type="InterPro" id="IPR049191">
    <property type="entry name" value="SutA_RBD"/>
</dbReference>
<reference evidence="3 4" key="1">
    <citation type="submission" date="2024-08" db="EMBL/GenBank/DDBJ databases">
        <authorList>
            <person name="Ishaq N."/>
        </authorList>
    </citation>
    <scope>NUCLEOTIDE SEQUENCE [LARGE SCALE GENOMIC DNA]</scope>
    <source>
        <strain evidence="3 4">JCM 30400</strain>
    </source>
</reference>
<accession>A0ABV4NJE1</accession>
<dbReference type="RefSeq" id="WP_299580511.1">
    <property type="nucleotide sequence ID" value="NZ_JBGMEL010000002.1"/>
</dbReference>
<dbReference type="Proteomes" id="UP001569414">
    <property type="component" value="Unassembled WGS sequence"/>
</dbReference>
<dbReference type="Pfam" id="PF20661">
    <property type="entry name" value="SutA-RBD"/>
    <property type="match status" value="1"/>
</dbReference>
<gene>
    <name evidence="3" type="ORF">ACCI51_03245</name>
</gene>
<proteinExistence type="predicted"/>
<feature type="domain" description="Transcriptional regulator SutA RNAP-binding" evidence="2">
    <location>
        <begin position="27"/>
        <end position="61"/>
    </location>
</feature>
<comment type="caution">
    <text evidence="3">The sequence shown here is derived from an EMBL/GenBank/DDBJ whole genome shotgun (WGS) entry which is preliminary data.</text>
</comment>
<feature type="region of interest" description="Disordered" evidence="1">
    <location>
        <begin position="1"/>
        <end position="74"/>
    </location>
</feature>
<name>A0ABV4NJE1_9GAMM</name>
<evidence type="ECO:0000256" key="1">
    <source>
        <dbReference type="SAM" id="MobiDB-lite"/>
    </source>
</evidence>
<evidence type="ECO:0000259" key="2">
    <source>
        <dbReference type="Pfam" id="PF20661"/>
    </source>
</evidence>
<feature type="compositionally biased region" description="Basic and acidic residues" evidence="1">
    <location>
        <begin position="1"/>
        <end position="33"/>
    </location>
</feature>
<evidence type="ECO:0000313" key="3">
    <source>
        <dbReference type="EMBL" id="MFA0789546.1"/>
    </source>
</evidence>